<dbReference type="NCBIfam" id="TIGR02870">
    <property type="entry name" value="spore_II_D"/>
    <property type="match status" value="1"/>
</dbReference>
<sequence>MRARVKGADGGRLIWVAFVAGILLSGIVWMLAHGAGGAKQATSGMFQTSFTQVGGTDANPSMIPRQTAPPDRTSQSTHSSSSPGTAAKAGIEKSVSVYLTKQHKIETVPLETYVLGVVAAEMPLDFEPAALEAQALAARTYIERRLALGDRSGMTTEKADVTDTITHQVYRSLSDMKRLKSEDEDGYRKAALAVERTKGQIIVYGGQPIEALFFSTSNGYTENSEDVFAAKQPYLRSVPSPWDAVAPRAKETTRFGLAEIYRKLGGDALPVAGKAGVSAKKPIRVLDRTPGRRVKTLQVGSERWTGEEVREKLGLRSAAFDLQVTGNELLVTTYGSGHGVGMSQWGAQGLAKLGKTSSYIVEYYYQGARVQVVSKLAKGSA</sequence>
<feature type="compositionally biased region" description="Low complexity" evidence="1">
    <location>
        <begin position="73"/>
        <end position="82"/>
    </location>
</feature>
<dbReference type="NCBIfam" id="TIGR02669">
    <property type="entry name" value="SpoIID_LytB"/>
    <property type="match status" value="1"/>
</dbReference>
<feature type="domain" description="Sporulation stage II protein D amidase enhancer LytB N-terminal" evidence="3">
    <location>
        <begin position="100"/>
        <end position="204"/>
    </location>
</feature>
<evidence type="ECO:0000259" key="3">
    <source>
        <dbReference type="Pfam" id="PF08486"/>
    </source>
</evidence>
<proteinExistence type="predicted"/>
<dbReference type="InterPro" id="IPR014225">
    <property type="entry name" value="Spore_II_D_firmicutes"/>
</dbReference>
<evidence type="ECO:0000313" key="4">
    <source>
        <dbReference type="EMBL" id="MFC5403598.1"/>
    </source>
</evidence>
<keyword evidence="2" id="KW-0812">Transmembrane</keyword>
<organism evidence="4 5">
    <name type="scientific">Cohnella soli</name>
    <dbReference type="NCBI Taxonomy" id="425005"/>
    <lineage>
        <taxon>Bacteria</taxon>
        <taxon>Bacillati</taxon>
        <taxon>Bacillota</taxon>
        <taxon>Bacilli</taxon>
        <taxon>Bacillales</taxon>
        <taxon>Paenibacillaceae</taxon>
        <taxon>Cohnella</taxon>
    </lineage>
</organism>
<keyword evidence="2" id="KW-0472">Membrane</keyword>
<dbReference type="InterPro" id="IPR013693">
    <property type="entry name" value="SpoIID/LytB_N"/>
</dbReference>
<evidence type="ECO:0000313" key="5">
    <source>
        <dbReference type="Proteomes" id="UP001596113"/>
    </source>
</evidence>
<keyword evidence="2" id="KW-1133">Transmembrane helix</keyword>
<evidence type="ECO:0000256" key="2">
    <source>
        <dbReference type="SAM" id="Phobius"/>
    </source>
</evidence>
<dbReference type="PANTHER" id="PTHR30032">
    <property type="entry name" value="N-ACETYLMURAMOYL-L-ALANINE AMIDASE-RELATED"/>
    <property type="match status" value="1"/>
</dbReference>
<name>A0ABW0HST7_9BACL</name>
<comment type="caution">
    <text evidence="4">The sequence shown here is derived from an EMBL/GenBank/DDBJ whole genome shotgun (WGS) entry which is preliminary data.</text>
</comment>
<feature type="transmembrane region" description="Helical" evidence="2">
    <location>
        <begin position="12"/>
        <end position="32"/>
    </location>
</feature>
<dbReference type="EMBL" id="JBHSMI010000023">
    <property type="protein sequence ID" value="MFC5403598.1"/>
    <property type="molecule type" value="Genomic_DNA"/>
</dbReference>
<keyword evidence="5" id="KW-1185">Reference proteome</keyword>
<dbReference type="Pfam" id="PF08486">
    <property type="entry name" value="SpoIID"/>
    <property type="match status" value="1"/>
</dbReference>
<dbReference type="Proteomes" id="UP001596113">
    <property type="component" value="Unassembled WGS sequence"/>
</dbReference>
<protein>
    <submittedName>
        <fullName evidence="4">Stage II sporulation protein D</fullName>
    </submittedName>
</protein>
<dbReference type="InterPro" id="IPR013486">
    <property type="entry name" value="SpoIID/LytB"/>
</dbReference>
<dbReference type="PANTHER" id="PTHR30032:SF4">
    <property type="entry name" value="AMIDASE ENHANCER"/>
    <property type="match status" value="1"/>
</dbReference>
<dbReference type="RefSeq" id="WP_378133084.1">
    <property type="nucleotide sequence ID" value="NZ_JBHSMI010000023.1"/>
</dbReference>
<feature type="region of interest" description="Disordered" evidence="1">
    <location>
        <begin position="56"/>
        <end position="88"/>
    </location>
</feature>
<accession>A0ABW0HST7</accession>
<gene>
    <name evidence="4" type="primary">spoIID</name>
    <name evidence="4" type="ORF">ACFPOF_12720</name>
</gene>
<evidence type="ECO:0000256" key="1">
    <source>
        <dbReference type="SAM" id="MobiDB-lite"/>
    </source>
</evidence>
<reference evidence="5" key="1">
    <citation type="journal article" date="2019" name="Int. J. Syst. Evol. Microbiol.">
        <title>The Global Catalogue of Microorganisms (GCM) 10K type strain sequencing project: providing services to taxonomists for standard genome sequencing and annotation.</title>
        <authorList>
            <consortium name="The Broad Institute Genomics Platform"/>
            <consortium name="The Broad Institute Genome Sequencing Center for Infectious Disease"/>
            <person name="Wu L."/>
            <person name="Ma J."/>
        </authorList>
    </citation>
    <scope>NUCLEOTIDE SEQUENCE [LARGE SCALE GENOMIC DNA]</scope>
    <source>
        <strain evidence="5">CGMCC 1.18575</strain>
    </source>
</reference>
<dbReference type="InterPro" id="IPR051922">
    <property type="entry name" value="Bact_Sporulation_Assoc"/>
</dbReference>